<evidence type="ECO:0000256" key="2">
    <source>
        <dbReference type="PROSITE-ProRule" id="PRU01091"/>
    </source>
</evidence>
<dbReference type="SUPFAM" id="SSF46894">
    <property type="entry name" value="C-terminal effector domain of the bipartite response regulators"/>
    <property type="match status" value="1"/>
</dbReference>
<feature type="DNA-binding region" description="OmpR/PhoB-type" evidence="2">
    <location>
        <begin position="3"/>
        <end position="101"/>
    </location>
</feature>
<dbReference type="InterPro" id="IPR036388">
    <property type="entry name" value="WH-like_DNA-bd_sf"/>
</dbReference>
<keyword evidence="3" id="KW-0472">Membrane</keyword>
<dbReference type="OrthoDB" id="9807521at2"/>
<dbReference type="InterPro" id="IPR001867">
    <property type="entry name" value="OmpR/PhoB-type_DNA-bd"/>
</dbReference>
<feature type="transmembrane region" description="Helical" evidence="3">
    <location>
        <begin position="160"/>
        <end position="185"/>
    </location>
</feature>
<dbReference type="GO" id="GO:0003677">
    <property type="term" value="F:DNA binding"/>
    <property type="evidence" value="ECO:0007669"/>
    <property type="project" value="UniProtKB-UniRule"/>
</dbReference>
<evidence type="ECO:0000313" key="6">
    <source>
        <dbReference type="Proteomes" id="UP000199495"/>
    </source>
</evidence>
<dbReference type="PROSITE" id="PS51755">
    <property type="entry name" value="OMPR_PHOB"/>
    <property type="match status" value="1"/>
</dbReference>
<keyword evidence="6" id="KW-1185">Reference proteome</keyword>
<keyword evidence="3" id="KW-0812">Transmembrane</keyword>
<feature type="transmembrane region" description="Helical" evidence="3">
    <location>
        <begin position="126"/>
        <end position="148"/>
    </location>
</feature>
<protein>
    <submittedName>
        <fullName evidence="5">DNA-binding winged helix-turn-helix (WHTH) domain-containing protein</fullName>
    </submittedName>
</protein>
<keyword evidence="3" id="KW-1133">Transmembrane helix</keyword>
<dbReference type="GO" id="GO:0000160">
    <property type="term" value="P:phosphorelay signal transduction system"/>
    <property type="evidence" value="ECO:0007669"/>
    <property type="project" value="InterPro"/>
</dbReference>
<keyword evidence="1 2" id="KW-0238">DNA-binding</keyword>
<gene>
    <name evidence="5" type="ORF">SAMN04487974_103311</name>
</gene>
<dbReference type="EMBL" id="FNCS01000003">
    <property type="protein sequence ID" value="SDG51672.1"/>
    <property type="molecule type" value="Genomic_DNA"/>
</dbReference>
<dbReference type="GO" id="GO:0006355">
    <property type="term" value="P:regulation of DNA-templated transcription"/>
    <property type="evidence" value="ECO:0007669"/>
    <property type="project" value="InterPro"/>
</dbReference>
<organism evidence="5 6">
    <name type="scientific">Pelagibacterium luteolum</name>
    <dbReference type="NCBI Taxonomy" id="440168"/>
    <lineage>
        <taxon>Bacteria</taxon>
        <taxon>Pseudomonadati</taxon>
        <taxon>Pseudomonadota</taxon>
        <taxon>Alphaproteobacteria</taxon>
        <taxon>Hyphomicrobiales</taxon>
        <taxon>Devosiaceae</taxon>
        <taxon>Pelagibacterium</taxon>
    </lineage>
</organism>
<feature type="transmembrane region" description="Helical" evidence="3">
    <location>
        <begin position="240"/>
        <end position="258"/>
    </location>
</feature>
<dbReference type="AlphaFoldDB" id="A0A1G7UVV1"/>
<dbReference type="InterPro" id="IPR016032">
    <property type="entry name" value="Sig_transdc_resp-reg_C-effctor"/>
</dbReference>
<sequence length="360" mass="37912">MSAESFVFERYRLDVTNRLLTRDDETIDLSPRYLDALTLLVREQGNLVPKTRFLDEVWKGVPVTDEALTQAIRTLRRQLGDDASTPRFIETVPKHGYRFIAPVTRPSDRRPTTKTRSDHWPDIIDLTRTGTIGAGIAGIIGGLIYGLAEASNPLGSGSGAISVLLVFMCITTIVASLGGAGVTFGMATAQRFLTPSAVASILGGTLGGLLVGALVKLIGVDAFNLLVGQSPGDVTGAFEGALLGAAIGLSAWASRVIATDSIRKSALIAAAITGLTGMLIPLLGGRMLGGSLELLAESFPNSRLQFGQMGRLFGEDGFGPITELATGGLEGALFGSCLVIALTLHARRRPKQAVPAEDLR</sequence>
<dbReference type="CDD" id="cd00383">
    <property type="entry name" value="trans_reg_C"/>
    <property type="match status" value="1"/>
</dbReference>
<dbReference type="Proteomes" id="UP000199495">
    <property type="component" value="Unassembled WGS sequence"/>
</dbReference>
<evidence type="ECO:0000256" key="3">
    <source>
        <dbReference type="SAM" id="Phobius"/>
    </source>
</evidence>
<feature type="transmembrane region" description="Helical" evidence="3">
    <location>
        <begin position="324"/>
        <end position="344"/>
    </location>
</feature>
<feature type="transmembrane region" description="Helical" evidence="3">
    <location>
        <begin position="197"/>
        <end position="220"/>
    </location>
</feature>
<evidence type="ECO:0000259" key="4">
    <source>
        <dbReference type="PROSITE" id="PS51755"/>
    </source>
</evidence>
<reference evidence="5 6" key="1">
    <citation type="submission" date="2016-10" db="EMBL/GenBank/DDBJ databases">
        <authorList>
            <person name="de Groot N.N."/>
        </authorList>
    </citation>
    <scope>NUCLEOTIDE SEQUENCE [LARGE SCALE GENOMIC DNA]</scope>
    <source>
        <strain evidence="5 6">CGMCC 1.10267</strain>
    </source>
</reference>
<dbReference type="Pfam" id="PF00486">
    <property type="entry name" value="Trans_reg_C"/>
    <property type="match status" value="1"/>
</dbReference>
<proteinExistence type="predicted"/>
<name>A0A1G7UVV1_9HYPH</name>
<evidence type="ECO:0000313" key="5">
    <source>
        <dbReference type="EMBL" id="SDG51672.1"/>
    </source>
</evidence>
<dbReference type="Gene3D" id="1.10.10.10">
    <property type="entry name" value="Winged helix-like DNA-binding domain superfamily/Winged helix DNA-binding domain"/>
    <property type="match status" value="1"/>
</dbReference>
<feature type="transmembrane region" description="Helical" evidence="3">
    <location>
        <begin position="265"/>
        <end position="284"/>
    </location>
</feature>
<accession>A0A1G7UVV1</accession>
<evidence type="ECO:0000256" key="1">
    <source>
        <dbReference type="ARBA" id="ARBA00023125"/>
    </source>
</evidence>
<dbReference type="STRING" id="440168.SAMN04487974_103311"/>
<dbReference type="SMART" id="SM00862">
    <property type="entry name" value="Trans_reg_C"/>
    <property type="match status" value="1"/>
</dbReference>
<dbReference type="RefSeq" id="WP_090594476.1">
    <property type="nucleotide sequence ID" value="NZ_FNCS01000003.1"/>
</dbReference>
<feature type="domain" description="OmpR/PhoB-type" evidence="4">
    <location>
        <begin position="3"/>
        <end position="101"/>
    </location>
</feature>